<dbReference type="EMBL" id="JAEACU010000011">
    <property type="protein sequence ID" value="KAH7514739.1"/>
    <property type="molecule type" value="Genomic_DNA"/>
</dbReference>
<dbReference type="FunFam" id="3.30.200.20:FF:000075">
    <property type="entry name" value="Probable serine/threonine-protein kinase WNK1"/>
    <property type="match status" value="1"/>
</dbReference>
<reference evidence="10" key="1">
    <citation type="journal article" date="2021" name="Front. Plant Sci.">
        <title>Chromosome-Scale Genome Assembly for Chinese Sour Jujube and Insights Into Its Genome Evolution and Domestication Signature.</title>
        <authorList>
            <person name="Shen L.-Y."/>
            <person name="Luo H."/>
            <person name="Wang X.-L."/>
            <person name="Wang X.-M."/>
            <person name="Qiu X.-J."/>
            <person name="Liu H."/>
            <person name="Zhou S.-S."/>
            <person name="Jia K.-H."/>
            <person name="Nie S."/>
            <person name="Bao Y.-T."/>
            <person name="Zhang R.-G."/>
            <person name="Yun Q.-Z."/>
            <person name="Chai Y.-H."/>
            <person name="Lu J.-Y."/>
            <person name="Li Y."/>
            <person name="Zhao S.-W."/>
            <person name="Mao J.-F."/>
            <person name="Jia S.-G."/>
            <person name="Mao Y.-M."/>
        </authorList>
    </citation>
    <scope>NUCLEOTIDE SEQUENCE</scope>
    <source>
        <strain evidence="10">AT0</strain>
        <tissue evidence="10">Leaf</tissue>
    </source>
</reference>
<dbReference type="SMART" id="SM00220">
    <property type="entry name" value="S_TKc"/>
    <property type="match status" value="1"/>
</dbReference>
<keyword evidence="6" id="KW-0067">ATP-binding</keyword>
<dbReference type="GO" id="GO:0005524">
    <property type="term" value="F:ATP binding"/>
    <property type="evidence" value="ECO:0007669"/>
    <property type="project" value="UniProtKB-KW"/>
</dbReference>
<dbReference type="PROSITE" id="PS00108">
    <property type="entry name" value="PROTEIN_KINASE_ST"/>
    <property type="match status" value="1"/>
</dbReference>
<proteinExistence type="predicted"/>
<comment type="catalytic activity">
    <reaction evidence="7">
        <text>L-threonyl-[protein] + ATP = O-phospho-L-threonyl-[protein] + ADP + H(+)</text>
        <dbReference type="Rhea" id="RHEA:46608"/>
        <dbReference type="Rhea" id="RHEA-COMP:11060"/>
        <dbReference type="Rhea" id="RHEA-COMP:11605"/>
        <dbReference type="ChEBI" id="CHEBI:15378"/>
        <dbReference type="ChEBI" id="CHEBI:30013"/>
        <dbReference type="ChEBI" id="CHEBI:30616"/>
        <dbReference type="ChEBI" id="CHEBI:61977"/>
        <dbReference type="ChEBI" id="CHEBI:456216"/>
        <dbReference type="EC" id="2.7.11.1"/>
    </reaction>
</comment>
<name>A0A978UIV8_ZIZJJ</name>
<keyword evidence="5" id="KW-0418">Kinase</keyword>
<dbReference type="SMR" id="A0A978UIV8"/>
<evidence type="ECO:0000256" key="7">
    <source>
        <dbReference type="ARBA" id="ARBA00047899"/>
    </source>
</evidence>
<dbReference type="PANTHER" id="PTHR13902">
    <property type="entry name" value="SERINE/THREONINE-PROTEIN KINASE WNK WITH NO LYSINE -RELATED"/>
    <property type="match status" value="1"/>
</dbReference>
<dbReference type="FunFam" id="1.10.510.10:FF:000046">
    <property type="entry name" value="probable serine/threonine-protein kinase WNK9"/>
    <property type="match status" value="1"/>
</dbReference>
<comment type="caution">
    <text evidence="10">The sequence shown here is derived from an EMBL/GenBank/DDBJ whole genome shotgun (WGS) entry which is preliminary data.</text>
</comment>
<evidence type="ECO:0000256" key="8">
    <source>
        <dbReference type="ARBA" id="ARBA00048679"/>
    </source>
</evidence>
<evidence type="ECO:0000256" key="2">
    <source>
        <dbReference type="ARBA" id="ARBA00022527"/>
    </source>
</evidence>
<evidence type="ECO:0000259" key="9">
    <source>
        <dbReference type="PROSITE" id="PS50011"/>
    </source>
</evidence>
<feature type="domain" description="Protein kinase" evidence="9">
    <location>
        <begin position="29"/>
        <end position="287"/>
    </location>
</feature>
<dbReference type="GO" id="GO:0004674">
    <property type="term" value="F:protein serine/threonine kinase activity"/>
    <property type="evidence" value="ECO:0007669"/>
    <property type="project" value="UniProtKB-KW"/>
</dbReference>
<dbReference type="Proteomes" id="UP000813462">
    <property type="component" value="Unassembled WGS sequence"/>
</dbReference>
<keyword evidence="4" id="KW-0547">Nucleotide-binding</keyword>
<gene>
    <name evidence="10" type="ORF">FEM48_Zijuj11G0122500</name>
</gene>
<evidence type="ECO:0000256" key="6">
    <source>
        <dbReference type="ARBA" id="ARBA00022840"/>
    </source>
</evidence>
<dbReference type="EC" id="2.7.11.1" evidence="1"/>
<dbReference type="PROSITE" id="PS50011">
    <property type="entry name" value="PROTEIN_KINASE_DOM"/>
    <property type="match status" value="1"/>
</dbReference>
<dbReference type="Gene3D" id="1.10.510.10">
    <property type="entry name" value="Transferase(Phosphotransferase) domain 1"/>
    <property type="match status" value="1"/>
</dbReference>
<sequence>MYKTRLGRCGDGSKVQTGYVETDPSGRYGRYREILGKGAMKIVYRAFDEVLGMEVAWNQIKLNDVFRSPEELQRLYSEVHLLKTLRHDSIIRFYTTWIDPTRRTFNFITEMFTSGTLREYRQKYQHVDIRAVKNWARQILHGIAYLHGLDQPVIHRDLKCDNIFVNGHLGQVKIGDLGLAAVLRGSKHAHSVIGTPEFMAPELYEEDYNELVDIYSFGMCVLEMLTSEYPYSECSNPAQIYKKVTSGKLPAAFYRIQDEEAKRFVGLCLQNVSKRLPAKELLLDPFLACDDDDGELLSSPKVTIEEPLQNGATAMEKSSMVSDIEKSTNMTITGTMDPEDDTIFLKVQISNKDGELYTGNDGRNIYFPFDILNDTAIDVATEMVKELEISDWKPSEIAQMIEKEISSLVPSWNAWGGSPRELNDHQHSFRFEDEDEYDNDDIVHHPFFSSSCSSSHTSLPGLNSPRFHSRNNMNSCSNLLQDDDPYINDDASSQCSMNSFNYSNINYCSVHEDDYNSSLRGPGDSFSTAMPQESTRLCPTETLNITANHYNNHRKSHKETQRAYGLKHHQPTKLCRIQSFVDLRSQLLHRSLLEEIHKRRLFKTVGSVENIGFQEI</sequence>
<evidence type="ECO:0000313" key="10">
    <source>
        <dbReference type="EMBL" id="KAH7514739.1"/>
    </source>
</evidence>
<evidence type="ECO:0000256" key="5">
    <source>
        <dbReference type="ARBA" id="ARBA00022777"/>
    </source>
</evidence>
<dbReference type="Gene3D" id="3.30.200.20">
    <property type="entry name" value="Phosphorylase Kinase, domain 1"/>
    <property type="match status" value="1"/>
</dbReference>
<dbReference type="OrthoDB" id="4062651at2759"/>
<dbReference type="Pfam" id="PF00069">
    <property type="entry name" value="Pkinase"/>
    <property type="match status" value="1"/>
</dbReference>
<organism evidence="10 11">
    <name type="scientific">Ziziphus jujuba var. spinosa</name>
    <dbReference type="NCBI Taxonomy" id="714518"/>
    <lineage>
        <taxon>Eukaryota</taxon>
        <taxon>Viridiplantae</taxon>
        <taxon>Streptophyta</taxon>
        <taxon>Embryophyta</taxon>
        <taxon>Tracheophyta</taxon>
        <taxon>Spermatophyta</taxon>
        <taxon>Magnoliopsida</taxon>
        <taxon>eudicotyledons</taxon>
        <taxon>Gunneridae</taxon>
        <taxon>Pentapetalae</taxon>
        <taxon>rosids</taxon>
        <taxon>fabids</taxon>
        <taxon>Rosales</taxon>
        <taxon>Rhamnaceae</taxon>
        <taxon>Paliureae</taxon>
        <taxon>Ziziphus</taxon>
    </lineage>
</organism>
<dbReference type="InterPro" id="IPR050588">
    <property type="entry name" value="WNK_Ser-Thr_kinase"/>
</dbReference>
<evidence type="ECO:0000313" key="11">
    <source>
        <dbReference type="Proteomes" id="UP000813462"/>
    </source>
</evidence>
<evidence type="ECO:0000256" key="1">
    <source>
        <dbReference type="ARBA" id="ARBA00012513"/>
    </source>
</evidence>
<dbReference type="SUPFAM" id="SSF56112">
    <property type="entry name" value="Protein kinase-like (PK-like)"/>
    <property type="match status" value="1"/>
</dbReference>
<protein>
    <recommendedName>
        <fullName evidence="1">non-specific serine/threonine protein kinase</fullName>
        <ecNumber evidence="1">2.7.11.1</ecNumber>
    </recommendedName>
</protein>
<dbReference type="Gene3D" id="3.10.20.90">
    <property type="entry name" value="Phosphatidylinositol 3-kinase Catalytic Subunit, Chain A, domain 1"/>
    <property type="match status" value="1"/>
</dbReference>
<dbReference type="InterPro" id="IPR008271">
    <property type="entry name" value="Ser/Thr_kinase_AS"/>
</dbReference>
<evidence type="ECO:0000256" key="4">
    <source>
        <dbReference type="ARBA" id="ARBA00022741"/>
    </source>
</evidence>
<evidence type="ECO:0000256" key="3">
    <source>
        <dbReference type="ARBA" id="ARBA00022679"/>
    </source>
</evidence>
<keyword evidence="2" id="KW-0723">Serine/threonine-protein kinase</keyword>
<keyword evidence="3" id="KW-0808">Transferase</keyword>
<dbReference type="InterPro" id="IPR000719">
    <property type="entry name" value="Prot_kinase_dom"/>
</dbReference>
<dbReference type="InterPro" id="IPR011009">
    <property type="entry name" value="Kinase-like_dom_sf"/>
</dbReference>
<comment type="catalytic activity">
    <reaction evidence="8">
        <text>L-seryl-[protein] + ATP = O-phospho-L-seryl-[protein] + ADP + H(+)</text>
        <dbReference type="Rhea" id="RHEA:17989"/>
        <dbReference type="Rhea" id="RHEA-COMP:9863"/>
        <dbReference type="Rhea" id="RHEA-COMP:11604"/>
        <dbReference type="ChEBI" id="CHEBI:15378"/>
        <dbReference type="ChEBI" id="CHEBI:29999"/>
        <dbReference type="ChEBI" id="CHEBI:30616"/>
        <dbReference type="ChEBI" id="CHEBI:83421"/>
        <dbReference type="ChEBI" id="CHEBI:456216"/>
        <dbReference type="EC" id="2.7.11.1"/>
    </reaction>
</comment>
<accession>A0A978UIV8</accession>
<dbReference type="AlphaFoldDB" id="A0A978UIV8"/>
<dbReference type="CDD" id="cd13983">
    <property type="entry name" value="STKc_WNK"/>
    <property type="match status" value="1"/>
</dbReference>